<evidence type="ECO:0000256" key="4">
    <source>
        <dbReference type="RuleBase" id="RU000363"/>
    </source>
</evidence>
<evidence type="ECO:0000256" key="3">
    <source>
        <dbReference type="ARBA" id="ARBA00023002"/>
    </source>
</evidence>
<dbReference type="PROSITE" id="PS00061">
    <property type="entry name" value="ADH_SHORT"/>
    <property type="match status" value="1"/>
</dbReference>
<dbReference type="CDD" id="cd05233">
    <property type="entry name" value="SDR_c"/>
    <property type="match status" value="1"/>
</dbReference>
<dbReference type="InterPro" id="IPR002347">
    <property type="entry name" value="SDR_fam"/>
</dbReference>
<reference evidence="5 6" key="1">
    <citation type="submission" date="2018-08" db="EMBL/GenBank/DDBJ databases">
        <title>Erythrobacter zhengii sp.nov., a bacterium isolated from deep-sea sediment.</title>
        <authorList>
            <person name="Fang C."/>
            <person name="Wu Y.-H."/>
            <person name="Sun C."/>
            <person name="Wang H."/>
            <person name="Cheng H."/>
            <person name="Meng F.-X."/>
            <person name="Wang C.-S."/>
            <person name="Xu X.-W."/>
        </authorList>
    </citation>
    <scope>NUCLEOTIDE SEQUENCE [LARGE SCALE GENOMIC DNA]</scope>
    <source>
        <strain evidence="5 6">CCTCC AB 2015396</strain>
    </source>
</reference>
<dbReference type="Gene3D" id="3.40.50.720">
    <property type="entry name" value="NAD(P)-binding Rossmann-like Domain"/>
    <property type="match status" value="1"/>
</dbReference>
<dbReference type="PANTHER" id="PTHR43391:SF14">
    <property type="entry name" value="DEHYDROGENASE_REDUCTASE SDR FAMILY PROTEIN 7-LIKE"/>
    <property type="match status" value="1"/>
</dbReference>
<dbReference type="OrthoDB" id="9793825at2"/>
<comment type="similarity">
    <text evidence="1 4">Belongs to the short-chain dehydrogenases/reductases (SDR) family.</text>
</comment>
<comment type="caution">
    <text evidence="5">The sequence shown here is derived from an EMBL/GenBank/DDBJ whole genome shotgun (WGS) entry which is preliminary data.</text>
</comment>
<dbReference type="EMBL" id="QXFM01000139">
    <property type="protein sequence ID" value="RIV81132.1"/>
    <property type="molecule type" value="Genomic_DNA"/>
</dbReference>
<proteinExistence type="inferred from homology"/>
<keyword evidence="2" id="KW-0521">NADP</keyword>
<dbReference type="PRINTS" id="PR00081">
    <property type="entry name" value="GDHRDH"/>
</dbReference>
<dbReference type="GO" id="GO:0016491">
    <property type="term" value="F:oxidoreductase activity"/>
    <property type="evidence" value="ECO:0007669"/>
    <property type="project" value="UniProtKB-KW"/>
</dbReference>
<protein>
    <submittedName>
        <fullName evidence="5">SDR family oxidoreductase</fullName>
    </submittedName>
</protein>
<accession>A0A3A1P1C4</accession>
<dbReference type="SUPFAM" id="SSF51735">
    <property type="entry name" value="NAD(P)-binding Rossmann-fold domains"/>
    <property type="match status" value="1"/>
</dbReference>
<gene>
    <name evidence="5" type="ORF">D2V17_18065</name>
</gene>
<dbReference type="FunFam" id="3.40.50.720:FF:000084">
    <property type="entry name" value="Short-chain dehydrogenase reductase"/>
    <property type="match status" value="1"/>
</dbReference>
<evidence type="ECO:0000313" key="6">
    <source>
        <dbReference type="Proteomes" id="UP000265366"/>
    </source>
</evidence>
<dbReference type="InterPro" id="IPR020904">
    <property type="entry name" value="Sc_DH/Rdtase_CS"/>
</dbReference>
<dbReference type="PRINTS" id="PR00080">
    <property type="entry name" value="SDRFAMILY"/>
</dbReference>
<evidence type="ECO:0000256" key="1">
    <source>
        <dbReference type="ARBA" id="ARBA00006484"/>
    </source>
</evidence>
<dbReference type="Pfam" id="PF00106">
    <property type="entry name" value="adh_short"/>
    <property type="match status" value="1"/>
</dbReference>
<dbReference type="RefSeq" id="WP_119594541.1">
    <property type="nucleotide sequence ID" value="NZ_QXFM01000139.1"/>
</dbReference>
<dbReference type="AlphaFoldDB" id="A0A3A1P1C4"/>
<dbReference type="PANTHER" id="PTHR43391">
    <property type="entry name" value="RETINOL DEHYDROGENASE-RELATED"/>
    <property type="match status" value="1"/>
</dbReference>
<keyword evidence="3" id="KW-0560">Oxidoreductase</keyword>
<dbReference type="InterPro" id="IPR036291">
    <property type="entry name" value="NAD(P)-bd_dom_sf"/>
</dbReference>
<evidence type="ECO:0000313" key="5">
    <source>
        <dbReference type="EMBL" id="RIV81132.1"/>
    </source>
</evidence>
<name>A0A3A1P1C4_9SPHN</name>
<sequence length="317" mass="34431">MSETAALNGARFRSDWEGRVAFITGAATGIGLGTAQAFADAGMKLALSYRNEDDRAATEEWFASHGHERPLFIKLDVTDREGFAAAADEVEKTFGEVHVLVNNAGVSVFGPTDEASYDDFDWIMNVNFGGNVNGIVSFLPKIKAASGRRHVVNVASMAAFLPGPQAGIYTASKFAVRGLTESLRYNLAPHGIGCSLCCPALTRTNAWKSAQKRPDDFAESGFTPAKEGELEQFGTAFDEGMDPYEVGAKILRGMTRQDGLILTHPEHGVDFAEEYMKQVQALPIEACPPGRARIEQLRRDAMRAAEEGLFIQMDDLT</sequence>
<keyword evidence="6" id="KW-1185">Reference proteome</keyword>
<evidence type="ECO:0000256" key="2">
    <source>
        <dbReference type="ARBA" id="ARBA00022857"/>
    </source>
</evidence>
<dbReference type="Proteomes" id="UP000265366">
    <property type="component" value="Unassembled WGS sequence"/>
</dbReference>
<organism evidence="5 6">
    <name type="scientific">Aurantiacibacter xanthus</name>
    <dbReference type="NCBI Taxonomy" id="1784712"/>
    <lineage>
        <taxon>Bacteria</taxon>
        <taxon>Pseudomonadati</taxon>
        <taxon>Pseudomonadota</taxon>
        <taxon>Alphaproteobacteria</taxon>
        <taxon>Sphingomonadales</taxon>
        <taxon>Erythrobacteraceae</taxon>
        <taxon>Aurantiacibacter</taxon>
    </lineage>
</organism>